<comment type="caution">
    <text evidence="2">The sequence shown here is derived from an EMBL/GenBank/DDBJ whole genome shotgun (WGS) entry which is preliminary data.</text>
</comment>
<feature type="region of interest" description="Disordered" evidence="1">
    <location>
        <begin position="23"/>
        <end position="51"/>
    </location>
</feature>
<protein>
    <submittedName>
        <fullName evidence="2">Uncharacterized protein</fullName>
    </submittedName>
</protein>
<sequence>MEKELFTEEERSLVVKLKRLRKKHKMAHSELHKTQNEQDNKTDSSGSKDRLLTMMAPGRREAFLELRERLSNGKPELNLDKDDPDEKVNIKLLF</sequence>
<evidence type="ECO:0000313" key="2">
    <source>
        <dbReference type="EMBL" id="KAK2150598.1"/>
    </source>
</evidence>
<evidence type="ECO:0000313" key="3">
    <source>
        <dbReference type="Proteomes" id="UP001208570"/>
    </source>
</evidence>
<name>A0AAD9JD97_9ANNE</name>
<dbReference type="AlphaFoldDB" id="A0AAD9JD97"/>
<accession>A0AAD9JD97</accession>
<keyword evidence="3" id="KW-1185">Reference proteome</keyword>
<feature type="compositionally biased region" description="Basic and acidic residues" evidence="1">
    <location>
        <begin position="27"/>
        <end position="51"/>
    </location>
</feature>
<reference evidence="2" key="1">
    <citation type="journal article" date="2023" name="Mol. Biol. Evol.">
        <title>Third-Generation Sequencing Reveals the Adaptive Role of the Epigenome in Three Deep-Sea Polychaetes.</title>
        <authorList>
            <person name="Perez M."/>
            <person name="Aroh O."/>
            <person name="Sun Y."/>
            <person name="Lan Y."/>
            <person name="Juniper S.K."/>
            <person name="Young C.R."/>
            <person name="Angers B."/>
            <person name="Qian P.Y."/>
        </authorList>
    </citation>
    <scope>NUCLEOTIDE SEQUENCE</scope>
    <source>
        <strain evidence="2">P08H-3</strain>
    </source>
</reference>
<evidence type="ECO:0000256" key="1">
    <source>
        <dbReference type="SAM" id="MobiDB-lite"/>
    </source>
</evidence>
<gene>
    <name evidence="2" type="ORF">LSH36_399g05026</name>
</gene>
<dbReference type="EMBL" id="JAODUP010000399">
    <property type="protein sequence ID" value="KAK2150598.1"/>
    <property type="molecule type" value="Genomic_DNA"/>
</dbReference>
<dbReference type="Proteomes" id="UP001208570">
    <property type="component" value="Unassembled WGS sequence"/>
</dbReference>
<proteinExistence type="predicted"/>
<organism evidence="2 3">
    <name type="scientific">Paralvinella palmiformis</name>
    <dbReference type="NCBI Taxonomy" id="53620"/>
    <lineage>
        <taxon>Eukaryota</taxon>
        <taxon>Metazoa</taxon>
        <taxon>Spiralia</taxon>
        <taxon>Lophotrochozoa</taxon>
        <taxon>Annelida</taxon>
        <taxon>Polychaeta</taxon>
        <taxon>Sedentaria</taxon>
        <taxon>Canalipalpata</taxon>
        <taxon>Terebellida</taxon>
        <taxon>Terebelliformia</taxon>
        <taxon>Alvinellidae</taxon>
        <taxon>Paralvinella</taxon>
    </lineage>
</organism>